<dbReference type="PANTHER" id="PTHR43383:SF2">
    <property type="entry name" value="AMIDOHYDROLASE 2 FAMILY PROTEIN"/>
    <property type="match status" value="1"/>
</dbReference>
<keyword evidence="3" id="KW-1185">Reference proteome</keyword>
<name>A0ABT4SEP6_9ACTN</name>
<comment type="caution">
    <text evidence="2">The sequence shown here is derived from an EMBL/GenBank/DDBJ whole genome shotgun (WGS) entry which is preliminary data.</text>
</comment>
<sequence>AHLAGPAPLAGFVKALQPAGVPVVLLTCYPFHREAACLAHAFPHVYVDVGLALAHAAAGASRVLAELLELAPFHKQLYGSGCRGLAETCHLGAVYFRCGLGAALKARLDAGEWAEADAARVAHMIGSGNARRVYRL</sequence>
<reference evidence="2" key="1">
    <citation type="submission" date="2022-11" db="EMBL/GenBank/DDBJ databases">
        <title>Nonomuraea corallina sp. nov., a new species of the genus Nonomuraea isolated from sea side sediment in Thai sea.</title>
        <authorList>
            <person name="Ngamcharungchit C."/>
            <person name="Matsumoto A."/>
            <person name="Suriyachadkun C."/>
            <person name="Panbangred W."/>
            <person name="Inahashi Y."/>
            <person name="Intra B."/>
        </authorList>
    </citation>
    <scope>NUCLEOTIDE SEQUENCE</scope>
    <source>
        <strain evidence="2">MCN248</strain>
    </source>
</reference>
<evidence type="ECO:0000313" key="3">
    <source>
        <dbReference type="Proteomes" id="UP001144036"/>
    </source>
</evidence>
<organism evidence="2 3">
    <name type="scientific">Nonomuraea corallina</name>
    <dbReference type="NCBI Taxonomy" id="2989783"/>
    <lineage>
        <taxon>Bacteria</taxon>
        <taxon>Bacillati</taxon>
        <taxon>Actinomycetota</taxon>
        <taxon>Actinomycetes</taxon>
        <taxon>Streptosporangiales</taxon>
        <taxon>Streptosporangiaceae</taxon>
        <taxon>Nonomuraea</taxon>
    </lineage>
</organism>
<dbReference type="Proteomes" id="UP001144036">
    <property type="component" value="Unassembled WGS sequence"/>
</dbReference>
<feature type="non-terminal residue" evidence="2">
    <location>
        <position position="1"/>
    </location>
</feature>
<dbReference type="SUPFAM" id="SSF51556">
    <property type="entry name" value="Metallo-dependent hydrolases"/>
    <property type="match status" value="1"/>
</dbReference>
<dbReference type="Pfam" id="PF04909">
    <property type="entry name" value="Amidohydro_2"/>
    <property type="match status" value="1"/>
</dbReference>
<evidence type="ECO:0000313" key="2">
    <source>
        <dbReference type="EMBL" id="MDA0635671.1"/>
    </source>
</evidence>
<feature type="domain" description="Amidohydrolase-related" evidence="1">
    <location>
        <begin position="29"/>
        <end position="136"/>
    </location>
</feature>
<dbReference type="InterPro" id="IPR006680">
    <property type="entry name" value="Amidohydro-rel"/>
</dbReference>
<evidence type="ECO:0000259" key="1">
    <source>
        <dbReference type="Pfam" id="PF04909"/>
    </source>
</evidence>
<accession>A0ABT4SEP6</accession>
<dbReference type="Gene3D" id="3.20.20.140">
    <property type="entry name" value="Metal-dependent hydrolases"/>
    <property type="match status" value="1"/>
</dbReference>
<proteinExistence type="predicted"/>
<dbReference type="EMBL" id="JAPNNL010000077">
    <property type="protein sequence ID" value="MDA0635671.1"/>
    <property type="molecule type" value="Genomic_DNA"/>
</dbReference>
<dbReference type="InterPro" id="IPR032466">
    <property type="entry name" value="Metal_Hydrolase"/>
</dbReference>
<dbReference type="RefSeq" id="WP_270156520.1">
    <property type="nucleotide sequence ID" value="NZ_JAPNNL010000077.1"/>
</dbReference>
<dbReference type="PANTHER" id="PTHR43383">
    <property type="entry name" value="NODULIN 6"/>
    <property type="match status" value="1"/>
</dbReference>
<protein>
    <submittedName>
        <fullName evidence="2">Amidohydrolase family protein</fullName>
    </submittedName>
</protein>
<gene>
    <name evidence="2" type="ORF">OUY22_19805</name>
</gene>